<dbReference type="Proteomes" id="UP000092125">
    <property type="component" value="Unassembled WGS sequence"/>
</dbReference>
<feature type="chain" id="PRO_5043048366" evidence="1">
    <location>
        <begin position="22"/>
        <end position="158"/>
    </location>
</feature>
<feature type="signal peptide" evidence="1">
    <location>
        <begin position="1"/>
        <end position="21"/>
    </location>
</feature>
<dbReference type="AlphaFoldDB" id="A0AAP7GTF2"/>
<evidence type="ECO:0000256" key="1">
    <source>
        <dbReference type="SAM" id="SignalP"/>
    </source>
</evidence>
<dbReference type="EMBL" id="LYVI01000003">
    <property type="protein sequence ID" value="OBU62359.1"/>
    <property type="molecule type" value="Genomic_DNA"/>
</dbReference>
<evidence type="ECO:0000313" key="2">
    <source>
        <dbReference type="EMBL" id="OBU62359.1"/>
    </source>
</evidence>
<organism evidence="2 3">
    <name type="scientific">Stenotrophomonas maltophilia</name>
    <name type="common">Pseudomonas maltophilia</name>
    <name type="synonym">Xanthomonas maltophilia</name>
    <dbReference type="NCBI Taxonomy" id="40324"/>
    <lineage>
        <taxon>Bacteria</taxon>
        <taxon>Pseudomonadati</taxon>
        <taxon>Pseudomonadota</taxon>
        <taxon>Gammaproteobacteria</taxon>
        <taxon>Lysobacterales</taxon>
        <taxon>Lysobacteraceae</taxon>
        <taxon>Stenotrophomonas</taxon>
        <taxon>Stenotrophomonas maltophilia group</taxon>
    </lineage>
</organism>
<reference evidence="2 3" key="1">
    <citation type="submission" date="2016-05" db="EMBL/GenBank/DDBJ databases">
        <title>Draft Genome Sequences of Stenotrophomonas maltophilia Strains Sm32COP, Sm41DVV, Sm46PAILV, SmF3, SmF22, SmSOFb1 and SmCVFa1, Isolated from Different Manures, in France.</title>
        <authorList>
            <person name="Nazaret S."/>
            <person name="Bodilis J."/>
        </authorList>
    </citation>
    <scope>NUCLEOTIDE SEQUENCE [LARGE SCALE GENOMIC DNA]</scope>
    <source>
        <strain evidence="2 3">Sm41DVV</strain>
    </source>
</reference>
<comment type="caution">
    <text evidence="2">The sequence shown here is derived from an EMBL/GenBank/DDBJ whole genome shotgun (WGS) entry which is preliminary data.</text>
</comment>
<dbReference type="RefSeq" id="WP_065181707.1">
    <property type="nucleotide sequence ID" value="NZ_JAXRVG010000001.1"/>
</dbReference>
<keyword evidence="1" id="KW-0732">Signal</keyword>
<name>A0AAP7GTF2_STEMA</name>
<proteinExistence type="predicted"/>
<evidence type="ECO:0000313" key="3">
    <source>
        <dbReference type="Proteomes" id="UP000092125"/>
    </source>
</evidence>
<sequence length="158" mass="16934">MRALKRVVLAGLMGLAGAAHAAPAYVDARLFPNQAAGWQRFLAVERSLRQSFDHVCGDTFCEGEYSNLLPMRLRCSVHAASGAIQSCIWTFAGSATTVADDGRIDVDLRSFACPLPVATGTRLEDFLRALEQAAPVRAIHVTPPGSRISIHEGLIGCL</sequence>
<gene>
    <name evidence="2" type="ORF">A9K56_05975</name>
</gene>
<accession>A0AAP7GTF2</accession>
<protein>
    <submittedName>
        <fullName evidence="2">Uncharacterized protein</fullName>
    </submittedName>
</protein>